<evidence type="ECO:0000313" key="2">
    <source>
        <dbReference type="Proteomes" id="UP000094463"/>
    </source>
</evidence>
<name>A0A1D7QXL1_9BACI</name>
<proteinExistence type="predicted"/>
<gene>
    <name evidence="1" type="ORF">BBEV_2347</name>
</gene>
<dbReference type="Pfam" id="PF18846">
    <property type="entry name" value="baeRF_family5"/>
    <property type="match status" value="1"/>
</dbReference>
<organism evidence="1 2">
    <name type="scientific">Salisediminibacterium beveridgei</name>
    <dbReference type="NCBI Taxonomy" id="632773"/>
    <lineage>
        <taxon>Bacteria</taxon>
        <taxon>Bacillati</taxon>
        <taxon>Bacillota</taxon>
        <taxon>Bacilli</taxon>
        <taxon>Bacillales</taxon>
        <taxon>Bacillaceae</taxon>
        <taxon>Salisediminibacterium</taxon>
    </lineage>
</organism>
<dbReference type="KEGG" id="bbev:BBEV_2347"/>
<accession>A0A1D7QXL1</accession>
<dbReference type="STRING" id="632773.BBEV_2347"/>
<dbReference type="OrthoDB" id="5241360at2"/>
<dbReference type="EMBL" id="CP012502">
    <property type="protein sequence ID" value="AOM83688.1"/>
    <property type="molecule type" value="Genomic_DNA"/>
</dbReference>
<reference evidence="1 2" key="1">
    <citation type="submission" date="2015-08" db="EMBL/GenBank/DDBJ databases">
        <title>The complete genome sequence of Bacillus beveridgei MLTeJB.</title>
        <authorList>
            <person name="Hanson T.E."/>
            <person name="Mesa C."/>
            <person name="Basesman S.M."/>
            <person name="Oremland R.S."/>
        </authorList>
    </citation>
    <scope>NUCLEOTIDE SEQUENCE [LARGE SCALE GENOMIC DNA]</scope>
    <source>
        <strain evidence="1 2">MLTeJB</strain>
    </source>
</reference>
<dbReference type="InterPro" id="IPR040983">
    <property type="entry name" value="Bact_RF_family5"/>
</dbReference>
<dbReference type="Proteomes" id="UP000094463">
    <property type="component" value="Chromosome"/>
</dbReference>
<protein>
    <submittedName>
        <fullName evidence="1">Uncharacterized protein</fullName>
    </submittedName>
</protein>
<sequence>MALRNELEELKALEFEHDAVFSVYLNTDRSDQDQQKGEWQIHLKNGIKRIREYLEAANNETELKSFNKLSKKVDKEIQNNRTDLLRSVVIFASDAADLFSVHYLQVPVNTSFHWENRPVLEPLEDIQREYPRTGIILPNMDEVKIIDTSLGELHEVKSYEFDSGKEEWVLSDGMASSDRMASGATHVDKFQQRFKENLSRFYKDMNERVENFRRDRNWDQVYVIGEAETVKIYTGTMKTKPTGVMHKNLNSSKPYDVIKELYK</sequence>
<evidence type="ECO:0000313" key="1">
    <source>
        <dbReference type="EMBL" id="AOM83688.1"/>
    </source>
</evidence>
<dbReference type="AlphaFoldDB" id="A0A1D7QXL1"/>
<keyword evidence="2" id="KW-1185">Reference proteome</keyword>
<dbReference type="RefSeq" id="WP_069365642.1">
    <property type="nucleotide sequence ID" value="NZ_CP012502.1"/>
</dbReference>